<dbReference type="InterPro" id="IPR007568">
    <property type="entry name" value="RTA1"/>
</dbReference>
<feature type="transmembrane region" description="Helical" evidence="6">
    <location>
        <begin position="20"/>
        <end position="40"/>
    </location>
</feature>
<comment type="subcellular location">
    <subcellularLocation>
        <location evidence="1">Membrane</location>
        <topology evidence="1">Multi-pass membrane protein</topology>
    </subcellularLocation>
</comment>
<sequence>MTMADSSQAVYLSYRVPPAGNAVMLAAFAALIPLNIFTGIRYKTPLYASLLTAALVVEVVGHVARIFLSTESASPAYFAVYLLGTHWGAAFVGSAIYLILPHITVLYGQEFRLVSSALYINIFFVIMDIFSLVFQSVGIIYAATATSPSQITQAINILLTGLAFQTTTLLSFLLSYRYFRHKINHRRYILDPTFSATYTPRRFSHFTLTFQTATLLLLLRSALRIASFSPGLTSPLAISSISSLLLDDTPILLALLLLTLSPVGRAFGPSWTDTSPLSPPDALSDLPLRRHFHRHPQNQILHKRHLSQPPSDIPSPYTPPYIISGSLPSSVAGHPEQQQPPLTSPRNKPVYHRAPPYEQSPTGTVPYISPEQQSPRMFQDGNSSSSGWKKAKASPREQQLPATTRMVGGDDLWD</sequence>
<name>A0AAN6XB43_9PEZI</name>
<dbReference type="PANTHER" id="PTHR31465:SF9">
    <property type="entry name" value="SPHINGOID LONG-CHAIN BASE TRANSPORTER RSB1"/>
    <property type="match status" value="1"/>
</dbReference>
<dbReference type="Proteomes" id="UP001303160">
    <property type="component" value="Unassembled WGS sequence"/>
</dbReference>
<accession>A0AAN6XB43</accession>
<evidence type="ECO:0000256" key="5">
    <source>
        <dbReference type="SAM" id="MobiDB-lite"/>
    </source>
</evidence>
<feature type="transmembrane region" description="Helical" evidence="6">
    <location>
        <begin position="119"/>
        <end position="143"/>
    </location>
</feature>
<reference evidence="7" key="1">
    <citation type="journal article" date="2023" name="Mol. Phylogenet. Evol.">
        <title>Genome-scale phylogeny and comparative genomics of the fungal order Sordariales.</title>
        <authorList>
            <person name="Hensen N."/>
            <person name="Bonometti L."/>
            <person name="Westerberg I."/>
            <person name="Brannstrom I.O."/>
            <person name="Guillou S."/>
            <person name="Cros-Aarteil S."/>
            <person name="Calhoun S."/>
            <person name="Haridas S."/>
            <person name="Kuo A."/>
            <person name="Mondo S."/>
            <person name="Pangilinan J."/>
            <person name="Riley R."/>
            <person name="LaButti K."/>
            <person name="Andreopoulos B."/>
            <person name="Lipzen A."/>
            <person name="Chen C."/>
            <person name="Yan M."/>
            <person name="Daum C."/>
            <person name="Ng V."/>
            <person name="Clum A."/>
            <person name="Steindorff A."/>
            <person name="Ohm R.A."/>
            <person name="Martin F."/>
            <person name="Silar P."/>
            <person name="Natvig D.O."/>
            <person name="Lalanne C."/>
            <person name="Gautier V."/>
            <person name="Ament-Velasquez S.L."/>
            <person name="Kruys A."/>
            <person name="Hutchinson M.I."/>
            <person name="Powell A.J."/>
            <person name="Barry K."/>
            <person name="Miller A.N."/>
            <person name="Grigoriev I.V."/>
            <person name="Debuchy R."/>
            <person name="Gladieux P."/>
            <person name="Hiltunen Thoren M."/>
            <person name="Johannesson H."/>
        </authorList>
    </citation>
    <scope>NUCLEOTIDE SEQUENCE</scope>
    <source>
        <strain evidence="7">CBS 315.58</strain>
    </source>
</reference>
<reference evidence="7" key="2">
    <citation type="submission" date="2023-05" db="EMBL/GenBank/DDBJ databases">
        <authorList>
            <consortium name="Lawrence Berkeley National Laboratory"/>
            <person name="Steindorff A."/>
            <person name="Hensen N."/>
            <person name="Bonometti L."/>
            <person name="Westerberg I."/>
            <person name="Brannstrom I.O."/>
            <person name="Guillou S."/>
            <person name="Cros-Aarteil S."/>
            <person name="Calhoun S."/>
            <person name="Haridas S."/>
            <person name="Kuo A."/>
            <person name="Mondo S."/>
            <person name="Pangilinan J."/>
            <person name="Riley R."/>
            <person name="Labutti K."/>
            <person name="Andreopoulos B."/>
            <person name="Lipzen A."/>
            <person name="Chen C."/>
            <person name="Yanf M."/>
            <person name="Daum C."/>
            <person name="Ng V."/>
            <person name="Clum A."/>
            <person name="Ohm R."/>
            <person name="Martin F."/>
            <person name="Silar P."/>
            <person name="Natvig D."/>
            <person name="Lalanne C."/>
            <person name="Gautier V."/>
            <person name="Ament-Velasquez S.L."/>
            <person name="Kruys A."/>
            <person name="Hutchinson M.I."/>
            <person name="Powell A.J."/>
            <person name="Barry K."/>
            <person name="Miller A.N."/>
            <person name="Grigoriev I.V."/>
            <person name="Debuchy R."/>
            <person name="Gladieux P."/>
            <person name="Thoren M.H."/>
            <person name="Johannesson H."/>
        </authorList>
    </citation>
    <scope>NUCLEOTIDE SEQUENCE</scope>
    <source>
        <strain evidence="7">CBS 315.58</strain>
    </source>
</reference>
<evidence type="ECO:0000256" key="4">
    <source>
        <dbReference type="ARBA" id="ARBA00023136"/>
    </source>
</evidence>
<dbReference type="PANTHER" id="PTHR31465">
    <property type="entry name" value="PROTEIN RTA1-RELATED"/>
    <property type="match status" value="1"/>
</dbReference>
<evidence type="ECO:0000256" key="3">
    <source>
        <dbReference type="ARBA" id="ARBA00022989"/>
    </source>
</evidence>
<feature type="transmembrane region" description="Helical" evidence="6">
    <location>
        <begin position="155"/>
        <end position="179"/>
    </location>
</feature>
<feature type="compositionally biased region" description="Polar residues" evidence="5">
    <location>
        <begin position="336"/>
        <end position="346"/>
    </location>
</feature>
<evidence type="ECO:0000313" key="8">
    <source>
        <dbReference type="Proteomes" id="UP001303160"/>
    </source>
</evidence>
<organism evidence="7 8">
    <name type="scientific">Triangularia verruculosa</name>
    <dbReference type="NCBI Taxonomy" id="2587418"/>
    <lineage>
        <taxon>Eukaryota</taxon>
        <taxon>Fungi</taxon>
        <taxon>Dikarya</taxon>
        <taxon>Ascomycota</taxon>
        <taxon>Pezizomycotina</taxon>
        <taxon>Sordariomycetes</taxon>
        <taxon>Sordariomycetidae</taxon>
        <taxon>Sordariales</taxon>
        <taxon>Podosporaceae</taxon>
        <taxon>Triangularia</taxon>
    </lineage>
</organism>
<dbReference type="EMBL" id="MU864052">
    <property type="protein sequence ID" value="KAK4194577.1"/>
    <property type="molecule type" value="Genomic_DNA"/>
</dbReference>
<evidence type="ECO:0000313" key="7">
    <source>
        <dbReference type="EMBL" id="KAK4194577.1"/>
    </source>
</evidence>
<feature type="transmembrane region" description="Helical" evidence="6">
    <location>
        <begin position="87"/>
        <end position="107"/>
    </location>
</feature>
<gene>
    <name evidence="7" type="ORF">QBC40DRAFT_238283</name>
</gene>
<proteinExistence type="predicted"/>
<feature type="transmembrane region" description="Helical" evidence="6">
    <location>
        <begin position="47"/>
        <end position="67"/>
    </location>
</feature>
<feature type="compositionally biased region" description="Polar residues" evidence="5">
    <location>
        <begin position="370"/>
        <end position="382"/>
    </location>
</feature>
<keyword evidence="8" id="KW-1185">Reference proteome</keyword>
<protein>
    <submittedName>
        <fullName evidence="7">RTA1 like protein-domain-containing protein</fullName>
    </submittedName>
</protein>
<keyword evidence="3 6" id="KW-1133">Transmembrane helix</keyword>
<dbReference type="AlphaFoldDB" id="A0AAN6XB43"/>
<evidence type="ECO:0000256" key="2">
    <source>
        <dbReference type="ARBA" id="ARBA00022692"/>
    </source>
</evidence>
<dbReference type="GO" id="GO:0000324">
    <property type="term" value="C:fungal-type vacuole"/>
    <property type="evidence" value="ECO:0007669"/>
    <property type="project" value="TreeGrafter"/>
</dbReference>
<keyword evidence="2 6" id="KW-0812">Transmembrane</keyword>
<evidence type="ECO:0000256" key="6">
    <source>
        <dbReference type="SAM" id="Phobius"/>
    </source>
</evidence>
<evidence type="ECO:0000256" key="1">
    <source>
        <dbReference type="ARBA" id="ARBA00004141"/>
    </source>
</evidence>
<dbReference type="Pfam" id="PF04479">
    <property type="entry name" value="RTA1"/>
    <property type="match status" value="1"/>
</dbReference>
<dbReference type="GO" id="GO:0005886">
    <property type="term" value="C:plasma membrane"/>
    <property type="evidence" value="ECO:0007669"/>
    <property type="project" value="TreeGrafter"/>
</dbReference>
<feature type="region of interest" description="Disordered" evidence="5">
    <location>
        <begin position="298"/>
        <end position="414"/>
    </location>
</feature>
<comment type="caution">
    <text evidence="7">The sequence shown here is derived from an EMBL/GenBank/DDBJ whole genome shotgun (WGS) entry which is preliminary data.</text>
</comment>
<keyword evidence="4 6" id="KW-0472">Membrane</keyword>